<dbReference type="SMART" id="SM00112">
    <property type="entry name" value="CA"/>
    <property type="match status" value="1"/>
</dbReference>
<name>A0A5J4NZV8_9TREM</name>
<dbReference type="InterPro" id="IPR050174">
    <property type="entry name" value="Protocadherin/Cadherin-CA"/>
</dbReference>
<dbReference type="GO" id="GO:0005886">
    <property type="term" value="C:plasma membrane"/>
    <property type="evidence" value="ECO:0007669"/>
    <property type="project" value="InterPro"/>
</dbReference>
<dbReference type="InterPro" id="IPR002126">
    <property type="entry name" value="Cadherin-like_dom"/>
</dbReference>
<dbReference type="PROSITE" id="PS50268">
    <property type="entry name" value="CADHERIN_2"/>
    <property type="match status" value="1"/>
</dbReference>
<comment type="caution">
    <text evidence="10">The sequence shown here is derived from an EMBL/GenBank/DDBJ whole genome shotgun (WGS) entry which is preliminary data.</text>
</comment>
<dbReference type="Gene3D" id="2.60.40.60">
    <property type="entry name" value="Cadherins"/>
    <property type="match status" value="1"/>
</dbReference>
<dbReference type="PANTHER" id="PTHR24028">
    <property type="entry name" value="CADHERIN-87A"/>
    <property type="match status" value="1"/>
</dbReference>
<organism evidence="10 11">
    <name type="scientific">Paragonimus westermani</name>
    <dbReference type="NCBI Taxonomy" id="34504"/>
    <lineage>
        <taxon>Eukaryota</taxon>
        <taxon>Metazoa</taxon>
        <taxon>Spiralia</taxon>
        <taxon>Lophotrochozoa</taxon>
        <taxon>Platyhelminthes</taxon>
        <taxon>Trematoda</taxon>
        <taxon>Digenea</taxon>
        <taxon>Plagiorchiida</taxon>
        <taxon>Troglotremata</taxon>
        <taxon>Troglotrematidae</taxon>
        <taxon>Paragonimus</taxon>
    </lineage>
</organism>
<protein>
    <recommendedName>
        <fullName evidence="9">Cadherin domain-containing protein</fullName>
    </recommendedName>
</protein>
<comment type="subcellular location">
    <subcellularLocation>
        <location evidence="1">Membrane</location>
        <topology evidence="1">Single-pass membrane protein</topology>
    </subcellularLocation>
</comment>
<gene>
    <name evidence="10" type="ORF">DEA37_0007086</name>
</gene>
<dbReference type="InterPro" id="IPR020894">
    <property type="entry name" value="Cadherin_CS"/>
</dbReference>
<evidence type="ECO:0000256" key="5">
    <source>
        <dbReference type="ARBA" id="ARBA00022989"/>
    </source>
</evidence>
<evidence type="ECO:0000256" key="4">
    <source>
        <dbReference type="ARBA" id="ARBA00022837"/>
    </source>
</evidence>
<reference evidence="10 11" key="1">
    <citation type="journal article" date="2019" name="Gigascience">
        <title>Whole-genome sequence of the oriental lung fluke Paragonimus westermani.</title>
        <authorList>
            <person name="Oey H."/>
            <person name="Zakrzewski M."/>
            <person name="Narain K."/>
            <person name="Devi K.R."/>
            <person name="Agatsuma T."/>
            <person name="Nawaratna S."/>
            <person name="Gobert G.N."/>
            <person name="Jones M.K."/>
            <person name="Ragan M.A."/>
            <person name="McManus D.P."/>
            <person name="Krause L."/>
        </authorList>
    </citation>
    <scope>NUCLEOTIDE SEQUENCE [LARGE SCALE GENOMIC DNA]</scope>
    <source>
        <strain evidence="10 11">IND2009</strain>
    </source>
</reference>
<evidence type="ECO:0000256" key="7">
    <source>
        <dbReference type="ARBA" id="ARBA00023180"/>
    </source>
</evidence>
<dbReference type="CDD" id="cd11304">
    <property type="entry name" value="Cadherin_repeat"/>
    <property type="match status" value="1"/>
</dbReference>
<evidence type="ECO:0000256" key="2">
    <source>
        <dbReference type="ARBA" id="ARBA00022692"/>
    </source>
</evidence>
<dbReference type="PRINTS" id="PR00205">
    <property type="entry name" value="CADHERIN"/>
</dbReference>
<dbReference type="PANTHER" id="PTHR24028:SF146">
    <property type="entry name" value="CADHERIN 96CB, ISOFORM D-RELATED"/>
    <property type="match status" value="1"/>
</dbReference>
<dbReference type="Proteomes" id="UP000324629">
    <property type="component" value="Unassembled WGS sequence"/>
</dbReference>
<evidence type="ECO:0000259" key="9">
    <source>
        <dbReference type="PROSITE" id="PS50268"/>
    </source>
</evidence>
<evidence type="ECO:0000313" key="11">
    <source>
        <dbReference type="Proteomes" id="UP000324629"/>
    </source>
</evidence>
<sequence>MKVKNKGFAFERLDFQINNDEPLPNEEADVYQTVHAGCFISFAIDIHTGELKTKRQLDRERTPVHNGLHQMIVLAQDQGIPARSSSLLVLVRLLDVNDNSPRIRLVDEKFPVNINQSWIDDLSAQSKKMWSTVTYRLSEHVQTEKARKLDLIGTQEVGKIVTSITANDPDLDENGTVNCVLKNQMILPRNRHRLASDVPFKLQLLVYGDLENAAQCSSHQCQSKKRLDSAYAPFRTDSWEALEEKAYAVETIMVSY</sequence>
<dbReference type="GO" id="GO:0007156">
    <property type="term" value="P:homophilic cell adhesion via plasma membrane adhesion molecules"/>
    <property type="evidence" value="ECO:0007669"/>
    <property type="project" value="InterPro"/>
</dbReference>
<dbReference type="AlphaFoldDB" id="A0A5J4NZV8"/>
<proteinExistence type="predicted"/>
<dbReference type="PROSITE" id="PS00232">
    <property type="entry name" value="CADHERIN_1"/>
    <property type="match status" value="1"/>
</dbReference>
<dbReference type="GO" id="GO:0005509">
    <property type="term" value="F:calcium ion binding"/>
    <property type="evidence" value="ECO:0007669"/>
    <property type="project" value="UniProtKB-UniRule"/>
</dbReference>
<evidence type="ECO:0000256" key="1">
    <source>
        <dbReference type="ARBA" id="ARBA00004167"/>
    </source>
</evidence>
<keyword evidence="2" id="KW-0812">Transmembrane</keyword>
<accession>A0A5J4NZV8</accession>
<keyword evidence="6" id="KW-0472">Membrane</keyword>
<evidence type="ECO:0000256" key="8">
    <source>
        <dbReference type="PROSITE-ProRule" id="PRU00043"/>
    </source>
</evidence>
<dbReference type="Pfam" id="PF00028">
    <property type="entry name" value="Cadherin"/>
    <property type="match status" value="1"/>
</dbReference>
<evidence type="ECO:0000313" key="10">
    <source>
        <dbReference type="EMBL" id="KAA3680740.1"/>
    </source>
</evidence>
<dbReference type="EMBL" id="QNGE01000362">
    <property type="protein sequence ID" value="KAA3680740.1"/>
    <property type="molecule type" value="Genomic_DNA"/>
</dbReference>
<keyword evidence="5" id="KW-1133">Transmembrane helix</keyword>
<keyword evidence="7" id="KW-0325">Glycoprotein</keyword>
<evidence type="ECO:0000256" key="6">
    <source>
        <dbReference type="ARBA" id="ARBA00023136"/>
    </source>
</evidence>
<dbReference type="InterPro" id="IPR015919">
    <property type="entry name" value="Cadherin-like_sf"/>
</dbReference>
<dbReference type="SUPFAM" id="SSF49313">
    <property type="entry name" value="Cadherin-like"/>
    <property type="match status" value="1"/>
</dbReference>
<keyword evidence="3" id="KW-0677">Repeat</keyword>
<feature type="domain" description="Cadherin" evidence="9">
    <location>
        <begin position="42"/>
        <end position="103"/>
    </location>
</feature>
<keyword evidence="11" id="KW-1185">Reference proteome</keyword>
<evidence type="ECO:0000256" key="3">
    <source>
        <dbReference type="ARBA" id="ARBA00022737"/>
    </source>
</evidence>
<keyword evidence="4 8" id="KW-0106">Calcium</keyword>